<dbReference type="AlphaFoldDB" id="A0A399D4U2"/>
<comment type="caution">
    <text evidence="2">The sequence shown here is derived from an EMBL/GenBank/DDBJ whole genome shotgun (WGS) entry which is preliminary data.</text>
</comment>
<protein>
    <submittedName>
        <fullName evidence="2">Uncharacterized protein</fullName>
    </submittedName>
</protein>
<sequence length="284" mass="32477">MKLKTAYTIIFSFYALFACAQTIEETYHFANRQFETGNYQAALTEFQRVAFFDSSNQFPDIYQKIGDSFFSTGEYNSAVRSYGIASRIALNDSLKSEIILKKAMCHFKQENYFFALNDLLTLPPSKNNYLTNKISLFTAVAWFGVEDYEQALSEFKKIFSADSAHKLDDLFKQFEKTRKRFRPEKIETLSIIFPGLGQIYCGDLVSGINSIALVGSIAVVAIVIWQSYGLLDAFLSVSSWYYRYYTGGIKNAKATAIEKISVEKEKTYNEIIRLVEYTLSQQPQ</sequence>
<feature type="chain" id="PRO_5017482636" evidence="1">
    <location>
        <begin position="21"/>
        <end position="284"/>
    </location>
</feature>
<organism evidence="2 3">
    <name type="scientific">Mariniphaga sediminis</name>
    <dbReference type="NCBI Taxonomy" id="1628158"/>
    <lineage>
        <taxon>Bacteria</taxon>
        <taxon>Pseudomonadati</taxon>
        <taxon>Bacteroidota</taxon>
        <taxon>Bacteroidia</taxon>
        <taxon>Marinilabiliales</taxon>
        <taxon>Prolixibacteraceae</taxon>
        <taxon>Mariniphaga</taxon>
    </lineage>
</organism>
<feature type="signal peptide" evidence="1">
    <location>
        <begin position="1"/>
        <end position="20"/>
    </location>
</feature>
<dbReference type="PROSITE" id="PS51257">
    <property type="entry name" value="PROKAR_LIPOPROTEIN"/>
    <property type="match status" value="1"/>
</dbReference>
<name>A0A399D4U2_9BACT</name>
<reference evidence="2 3" key="1">
    <citation type="journal article" date="2015" name="Int. J. Syst. Evol. Microbiol.">
        <title>Mariniphaga sediminis sp. nov., isolated from coastal sediment.</title>
        <authorList>
            <person name="Wang F.Q."/>
            <person name="Shen Q.Y."/>
            <person name="Chen G.J."/>
            <person name="Du Z.J."/>
        </authorList>
    </citation>
    <scope>NUCLEOTIDE SEQUENCE [LARGE SCALE GENOMIC DNA]</scope>
    <source>
        <strain evidence="2 3">SY21</strain>
    </source>
</reference>
<evidence type="ECO:0000256" key="1">
    <source>
        <dbReference type="SAM" id="SignalP"/>
    </source>
</evidence>
<dbReference type="RefSeq" id="WP_119349020.1">
    <property type="nucleotide sequence ID" value="NZ_QWET01000003.1"/>
</dbReference>
<dbReference type="InterPro" id="IPR011990">
    <property type="entry name" value="TPR-like_helical_dom_sf"/>
</dbReference>
<keyword evidence="3" id="KW-1185">Reference proteome</keyword>
<dbReference type="EMBL" id="QWET01000003">
    <property type="protein sequence ID" value="RIH66433.1"/>
    <property type="molecule type" value="Genomic_DNA"/>
</dbReference>
<dbReference type="SUPFAM" id="SSF48452">
    <property type="entry name" value="TPR-like"/>
    <property type="match status" value="1"/>
</dbReference>
<gene>
    <name evidence="2" type="ORF">D1164_05905</name>
</gene>
<proteinExistence type="predicted"/>
<dbReference type="OrthoDB" id="1114497at2"/>
<dbReference type="Proteomes" id="UP000266441">
    <property type="component" value="Unassembled WGS sequence"/>
</dbReference>
<evidence type="ECO:0000313" key="3">
    <source>
        <dbReference type="Proteomes" id="UP000266441"/>
    </source>
</evidence>
<dbReference type="Gene3D" id="1.25.40.10">
    <property type="entry name" value="Tetratricopeptide repeat domain"/>
    <property type="match status" value="1"/>
</dbReference>
<keyword evidence="1" id="KW-0732">Signal</keyword>
<evidence type="ECO:0000313" key="2">
    <source>
        <dbReference type="EMBL" id="RIH66433.1"/>
    </source>
</evidence>
<accession>A0A399D4U2</accession>